<evidence type="ECO:0000313" key="4">
    <source>
        <dbReference type="EMBL" id="WWC85284.1"/>
    </source>
</evidence>
<proteinExistence type="predicted"/>
<dbReference type="PANTHER" id="PTHR15157:SF5">
    <property type="entry name" value="UV RADIATION RESISTANCE-ASSOCIATED GENE PROTEIN"/>
    <property type="match status" value="1"/>
</dbReference>
<feature type="compositionally biased region" description="Low complexity" evidence="3">
    <location>
        <begin position="136"/>
        <end position="150"/>
    </location>
</feature>
<dbReference type="AlphaFoldDB" id="A0AAX4JKJ7"/>
<feature type="region of interest" description="Disordered" evidence="3">
    <location>
        <begin position="244"/>
        <end position="323"/>
    </location>
</feature>
<dbReference type="GO" id="GO:0035493">
    <property type="term" value="P:SNARE complex assembly"/>
    <property type="evidence" value="ECO:0007669"/>
    <property type="project" value="TreeGrafter"/>
</dbReference>
<keyword evidence="1 2" id="KW-0175">Coiled coil</keyword>
<keyword evidence="5" id="KW-1185">Reference proteome</keyword>
<feature type="compositionally biased region" description="Basic and acidic residues" evidence="3">
    <location>
        <begin position="379"/>
        <end position="391"/>
    </location>
</feature>
<evidence type="ECO:0000256" key="3">
    <source>
        <dbReference type="SAM" id="MobiDB-lite"/>
    </source>
</evidence>
<feature type="coiled-coil region" evidence="2">
    <location>
        <begin position="583"/>
        <end position="610"/>
    </location>
</feature>
<feature type="compositionally biased region" description="Low complexity" evidence="3">
    <location>
        <begin position="874"/>
        <end position="893"/>
    </location>
</feature>
<feature type="region of interest" description="Disordered" evidence="3">
    <location>
        <begin position="655"/>
        <end position="677"/>
    </location>
</feature>
<dbReference type="RefSeq" id="XP_066072047.1">
    <property type="nucleotide sequence ID" value="XM_066215950.1"/>
</dbReference>
<dbReference type="GO" id="GO:0000149">
    <property type="term" value="F:SNARE binding"/>
    <property type="evidence" value="ECO:0007669"/>
    <property type="project" value="TreeGrafter"/>
</dbReference>
<protein>
    <recommendedName>
        <fullName evidence="6">UV radiation resistance-associated gene protein</fullName>
    </recommendedName>
</protein>
<organism evidence="4 5">
    <name type="scientific">Kwoniella dendrophila CBS 6074</name>
    <dbReference type="NCBI Taxonomy" id="1295534"/>
    <lineage>
        <taxon>Eukaryota</taxon>
        <taxon>Fungi</taxon>
        <taxon>Dikarya</taxon>
        <taxon>Basidiomycota</taxon>
        <taxon>Agaricomycotina</taxon>
        <taxon>Tremellomycetes</taxon>
        <taxon>Tremellales</taxon>
        <taxon>Cryptococcaceae</taxon>
        <taxon>Kwoniella</taxon>
    </lineage>
</organism>
<feature type="compositionally biased region" description="Low complexity" evidence="3">
    <location>
        <begin position="250"/>
        <end position="259"/>
    </location>
</feature>
<feature type="compositionally biased region" description="Low complexity" evidence="3">
    <location>
        <begin position="272"/>
        <end position="282"/>
    </location>
</feature>
<gene>
    <name evidence="4" type="ORF">L201_000146</name>
</gene>
<feature type="region of interest" description="Disordered" evidence="3">
    <location>
        <begin position="1"/>
        <end position="24"/>
    </location>
</feature>
<evidence type="ECO:0000256" key="2">
    <source>
        <dbReference type="SAM" id="Coils"/>
    </source>
</evidence>
<feature type="compositionally biased region" description="Polar residues" evidence="3">
    <location>
        <begin position="161"/>
        <end position="171"/>
    </location>
</feature>
<feature type="region of interest" description="Disordered" evidence="3">
    <location>
        <begin position="86"/>
        <end position="180"/>
    </location>
</feature>
<dbReference type="EMBL" id="CP144098">
    <property type="protein sequence ID" value="WWC85284.1"/>
    <property type="molecule type" value="Genomic_DNA"/>
</dbReference>
<sequence>MTSPDVSMLEDAAAPKNDNGLDVDLTSSVEDKWRPYDTPKIRHITGVRIHQLTLPESLSYASKLVSTSNEDDAEGYVLSPLGECSRRRRLSNSSTTSYPFPGRSIGSDRRERSSSTSTARPNDPQSPTISLHHTLPRSTTTRVTRPRAPTLAGEAIEHGNSHSQTTGTSLLGRSGSRDEYDNLDDIQQQRKPLRCFIAFRFPDTKPELGHRNEGEEDDLPRRRIKSDERDLRTVNGIGGFASRQKLTRGNLSNSVSSSLPNTPIRPSMRDTISSSLSNSSINQHLPDHDQPRSRTISLTTPKKTKLDGNDIYEHGRSLGRTTSRISDTASIHSTNSFRSPIPSSFRSPNLIGKSKASLSISHQSAHAQNQAQFSPTQETRADTQIEEKSDKINGSTPTEDKSLVKKDKKEMTLRIKQKEKATKPVQQIQVPFYISPIHPPSTNPRFLNLEIDDFANWVTLNEFSKDQFILEIWIELPSINSFGSADGIEQKSNWKKLDGVGGLVNLSDLRIGPTKEINGIEFTLSHNPKEIYHLPSTEELANQDNDSHHKDVNLLSRGKSIMERSLRETRMKRGVGFGGLHQLINLQAVIADTERSIEQVRRKVDKLLLRDSDLRCLKREISERESRVEWFETKVKEVEKTTRETQARIILKQQNNDTRRDNLDGAEEADELRRGRGRDLEEEIGKIENERSSLLPQIHSLRAHHIQTLDLLFPIQPLDPSHLLYTILNVPLPIPIGSKDPAPPLTMTEFKVDEKTTAAALGYVALIVQILGNLGGATGGLPYTLTCAGSRSSVRDGTGVMQGPRSFPLYAKGVERFRYEYAVFLLNKNIEMLMQESTIRLLDLRHTLPNLKNLLLTLSSPNLPHQPSSSINKSRVGSRSGSYRSSTPTLFGSSSGGGGWSRNSPSSWQNQNYINLNRSVSPTSESNQNRSPLKSHTHLLNPSPLRPQQSHQNKKYGNIKKGIDLTSEAGTDRDGEKIDENEISSQSAIETDLVA</sequence>
<dbReference type="GeneID" id="91090818"/>
<dbReference type="GO" id="GO:0005768">
    <property type="term" value="C:endosome"/>
    <property type="evidence" value="ECO:0007669"/>
    <property type="project" value="TreeGrafter"/>
</dbReference>
<feature type="compositionally biased region" description="Basic and acidic residues" evidence="3">
    <location>
        <begin position="304"/>
        <end position="316"/>
    </location>
</feature>
<evidence type="ECO:0000256" key="1">
    <source>
        <dbReference type="ARBA" id="ARBA00023054"/>
    </source>
</evidence>
<name>A0AAX4JKJ7_9TREE</name>
<accession>A0AAX4JKJ7</accession>
<feature type="compositionally biased region" description="Basic and acidic residues" evidence="3">
    <location>
        <begin position="970"/>
        <end position="980"/>
    </location>
</feature>
<dbReference type="PANTHER" id="PTHR15157">
    <property type="entry name" value="UV RADIATION RESISTANCE-ASSOCIATED GENE PROTEIN"/>
    <property type="match status" value="1"/>
</dbReference>
<feature type="compositionally biased region" description="Low complexity" evidence="3">
    <location>
        <begin position="359"/>
        <end position="374"/>
    </location>
</feature>
<reference evidence="4 5" key="1">
    <citation type="submission" date="2024-01" db="EMBL/GenBank/DDBJ databases">
        <title>Comparative genomics of Cryptococcus and Kwoniella reveals pathogenesis evolution and contrasting modes of karyotype evolution via chromosome fusion or intercentromeric recombination.</title>
        <authorList>
            <person name="Coelho M.A."/>
            <person name="David-Palma M."/>
            <person name="Shea T."/>
            <person name="Bowers K."/>
            <person name="McGinley-Smith S."/>
            <person name="Mohammad A.W."/>
            <person name="Gnirke A."/>
            <person name="Yurkov A.M."/>
            <person name="Nowrousian M."/>
            <person name="Sun S."/>
            <person name="Cuomo C.A."/>
            <person name="Heitman J."/>
        </authorList>
    </citation>
    <scope>NUCLEOTIDE SEQUENCE [LARGE SCALE GENOMIC DNA]</scope>
    <source>
        <strain evidence="4 5">CBS 6074</strain>
    </source>
</reference>
<evidence type="ECO:0000313" key="5">
    <source>
        <dbReference type="Proteomes" id="UP001355207"/>
    </source>
</evidence>
<feature type="region of interest" description="Disordered" evidence="3">
    <location>
        <begin position="356"/>
        <end position="405"/>
    </location>
</feature>
<feature type="region of interest" description="Disordered" evidence="3">
    <location>
        <begin position="204"/>
        <end position="227"/>
    </location>
</feature>
<dbReference type="Proteomes" id="UP001355207">
    <property type="component" value="Chromosome 1"/>
</dbReference>
<dbReference type="GO" id="GO:0000323">
    <property type="term" value="C:lytic vacuole"/>
    <property type="evidence" value="ECO:0007669"/>
    <property type="project" value="TreeGrafter"/>
</dbReference>
<feature type="region of interest" description="Disordered" evidence="3">
    <location>
        <begin position="862"/>
        <end position="906"/>
    </location>
</feature>
<evidence type="ECO:0008006" key="6">
    <source>
        <dbReference type="Google" id="ProtNLM"/>
    </source>
</evidence>
<feature type="region of interest" description="Disordered" evidence="3">
    <location>
        <begin position="918"/>
        <end position="995"/>
    </location>
</feature>
<feature type="compositionally biased region" description="Polar residues" evidence="3">
    <location>
        <begin position="918"/>
        <end position="951"/>
    </location>
</feature>